<dbReference type="EMBL" id="SDOX01000183">
    <property type="protein sequence ID" value="TFJ80061.1"/>
    <property type="molecule type" value="Genomic_DNA"/>
</dbReference>
<dbReference type="Pfam" id="PF01266">
    <property type="entry name" value="DAO"/>
    <property type="match status" value="1"/>
</dbReference>
<dbReference type="AlphaFoldDB" id="A0A4D9CLT1"/>
<evidence type="ECO:0000256" key="5">
    <source>
        <dbReference type="ARBA" id="ARBA00036066"/>
    </source>
</evidence>
<comment type="caution">
    <text evidence="10">The sequence shown here is derived from an EMBL/GenBank/DDBJ whole genome shotgun (WGS) entry which is preliminary data.</text>
</comment>
<name>A0A4D9CLT1_9STRA</name>
<dbReference type="SUPFAM" id="SSF51905">
    <property type="entry name" value="FAD/NAD(P)-binding domain"/>
    <property type="match status" value="1"/>
</dbReference>
<dbReference type="PANTHER" id="PTHR43104">
    <property type="entry name" value="L-2-HYDROXYGLUTARATE DEHYDROGENASE, MITOCHONDRIAL"/>
    <property type="match status" value="1"/>
</dbReference>
<evidence type="ECO:0000256" key="2">
    <source>
        <dbReference type="ARBA" id="ARBA00022630"/>
    </source>
</evidence>
<reference evidence="10 11" key="1">
    <citation type="submission" date="2019-01" db="EMBL/GenBank/DDBJ databases">
        <title>Nuclear Genome Assembly of the Microalgal Biofuel strain Nannochloropsis salina CCMP1776.</title>
        <authorList>
            <person name="Hovde B."/>
        </authorList>
    </citation>
    <scope>NUCLEOTIDE SEQUENCE [LARGE SCALE GENOMIC DNA]</scope>
    <source>
        <strain evidence="10 11">CCMP1776</strain>
    </source>
</reference>
<keyword evidence="4" id="KW-0560">Oxidoreductase</keyword>
<dbReference type="OrthoDB" id="498204at2759"/>
<dbReference type="GO" id="GO:0047545">
    <property type="term" value="F:(S)-2-hydroxyglutarate dehydrogenase activity"/>
    <property type="evidence" value="ECO:0007669"/>
    <property type="project" value="UniProtKB-EC"/>
</dbReference>
<dbReference type="Proteomes" id="UP000355283">
    <property type="component" value="Unassembled WGS sequence"/>
</dbReference>
<evidence type="ECO:0000256" key="4">
    <source>
        <dbReference type="ARBA" id="ARBA00023002"/>
    </source>
</evidence>
<protein>
    <recommendedName>
        <fullName evidence="8">L-2-hydroxyglutarate dehydrogenase, mitochondrial</fullName>
        <ecNumber evidence="7">1.1.99.2</ecNumber>
    </recommendedName>
</protein>
<evidence type="ECO:0000256" key="6">
    <source>
        <dbReference type="ARBA" id="ARBA00037941"/>
    </source>
</evidence>
<dbReference type="Gene3D" id="3.30.9.10">
    <property type="entry name" value="D-Amino Acid Oxidase, subunit A, domain 2"/>
    <property type="match status" value="1"/>
</dbReference>
<keyword evidence="3" id="KW-0274">FAD</keyword>
<dbReference type="Gene3D" id="3.50.50.60">
    <property type="entry name" value="FAD/NAD(P)-binding domain"/>
    <property type="match status" value="1"/>
</dbReference>
<comment type="similarity">
    <text evidence="6">Belongs to the L2HGDH family.</text>
</comment>
<dbReference type="PANTHER" id="PTHR43104:SF4">
    <property type="entry name" value="L-2-HYDROXYGLUTARATE DEHYDROGENASE, MITOCHONDRIAL"/>
    <property type="match status" value="1"/>
</dbReference>
<dbReference type="EC" id="1.1.99.2" evidence="7"/>
<evidence type="ECO:0000259" key="9">
    <source>
        <dbReference type="Pfam" id="PF01266"/>
    </source>
</evidence>
<accession>A0A4D9CLT1</accession>
<comment type="cofactor">
    <cofactor evidence="1">
        <name>FAD</name>
        <dbReference type="ChEBI" id="CHEBI:57692"/>
    </cofactor>
</comment>
<evidence type="ECO:0000313" key="10">
    <source>
        <dbReference type="EMBL" id="TFJ80061.1"/>
    </source>
</evidence>
<comment type="catalytic activity">
    <reaction evidence="5">
        <text>(S)-2-hydroxyglutarate + A = 2-oxoglutarate + AH2</text>
        <dbReference type="Rhea" id="RHEA:21252"/>
        <dbReference type="ChEBI" id="CHEBI:13193"/>
        <dbReference type="ChEBI" id="CHEBI:16782"/>
        <dbReference type="ChEBI" id="CHEBI:16810"/>
        <dbReference type="ChEBI" id="CHEBI:17499"/>
        <dbReference type="EC" id="1.1.99.2"/>
    </reaction>
</comment>
<proteinExistence type="inferred from homology"/>
<organism evidence="10 11">
    <name type="scientific">Nannochloropsis salina CCMP1776</name>
    <dbReference type="NCBI Taxonomy" id="1027361"/>
    <lineage>
        <taxon>Eukaryota</taxon>
        <taxon>Sar</taxon>
        <taxon>Stramenopiles</taxon>
        <taxon>Ochrophyta</taxon>
        <taxon>Eustigmatophyceae</taxon>
        <taxon>Eustigmatales</taxon>
        <taxon>Monodopsidaceae</taxon>
        <taxon>Microchloropsis</taxon>
        <taxon>Microchloropsis salina</taxon>
    </lineage>
</organism>
<evidence type="ECO:0000313" key="11">
    <source>
        <dbReference type="Proteomes" id="UP000355283"/>
    </source>
</evidence>
<evidence type="ECO:0000256" key="3">
    <source>
        <dbReference type="ARBA" id="ARBA00022827"/>
    </source>
</evidence>
<evidence type="ECO:0000256" key="8">
    <source>
        <dbReference type="ARBA" id="ARBA00041137"/>
    </source>
</evidence>
<evidence type="ECO:0000256" key="7">
    <source>
        <dbReference type="ARBA" id="ARBA00038878"/>
    </source>
</evidence>
<evidence type="ECO:0000256" key="1">
    <source>
        <dbReference type="ARBA" id="ARBA00001974"/>
    </source>
</evidence>
<dbReference type="InterPro" id="IPR006076">
    <property type="entry name" value="FAD-dep_OxRdtase"/>
</dbReference>
<dbReference type="InterPro" id="IPR036188">
    <property type="entry name" value="FAD/NAD-bd_sf"/>
</dbReference>
<feature type="domain" description="FAD dependent oxidoreductase" evidence="9">
    <location>
        <begin position="14"/>
        <end position="416"/>
    </location>
</feature>
<keyword evidence="2" id="KW-0285">Flavoprotein</keyword>
<keyword evidence="11" id="KW-1185">Reference proteome</keyword>
<gene>
    <name evidence="10" type="ORF">NSK_008619</name>
</gene>
<sequence length="422" mass="45607">MASATTSAASEIGILVIGGGAVGLSVARTLAERQIGRGVLLVERHAKLGWESSSHNSEVIHASVYYPPGSLKARLCRKGNEMMYALCKAKSIPHANIGKLLVPKNMDEVRLLPRVLATAVGSGGQGVRVVNRDELRDLEPNVEAPAAIYCPTSGIVDSHALVQYYESDFLANGGDVALNAEVVGLRKYKGIPAYQVDVEEVDLSGPQRRVKARTSLQARCVVNCAGLGSGRVSALAGIDVDEAQYRLHPTKGVYFRVHRQLSLYPKRLIYPLPIRGSVGLHTTPDLYGGMRLGPLETWLPQRESGKEGKGAVGDFSHARNESYYGAASLDMSVSEDLKAKFVDAVKPFLPFIEPDDIAPESSGIHARLQREHEEVMRDWVITHEAARGLPNFFNLVGIESPGLTASAAIGQYVAHMVHAESK</sequence>